<dbReference type="AlphaFoldDB" id="A0A8J3QSW2"/>
<proteinExistence type="predicted"/>
<feature type="region of interest" description="Disordered" evidence="1">
    <location>
        <begin position="423"/>
        <end position="453"/>
    </location>
</feature>
<dbReference type="EMBL" id="BONZ01000031">
    <property type="protein sequence ID" value="GIH15140.1"/>
    <property type="molecule type" value="Genomic_DNA"/>
</dbReference>
<dbReference type="RefSeq" id="WP_203918784.1">
    <property type="nucleotide sequence ID" value="NZ_BONZ01000031.1"/>
</dbReference>
<feature type="compositionally biased region" description="Low complexity" evidence="1">
    <location>
        <begin position="428"/>
        <end position="438"/>
    </location>
</feature>
<sequence length="560" mass="61146">MSGWWDLGSAKKQFIRQLRERVGHEGLISFAPAFVFDASGNHWRNIDQLEAVVEFYLNFPEPWSGQDPLRPGDDGYVTVSLRDPAGEAATLGNGKVVTLDGDPDLSDVVVNPARNPAAGAAAGGASPPGYPPRLRYLYDTLWLDTDTGRPSKTYRIMAVDDAAKTVTLDAVPNCPGNTSAWRLNRRPTIVIIDPLGPRVRAGTTTAGANATVARTDPADPDRTVLHVDDNIALDRVNAGFDTIHLDTDTVRVPERPGAAYRIVAVDPVAHEVTVAGAPSLRHHVSTWQIPSGVGGVEPDFDYDLGPQRLKGAHDPEMDTRGYDHYDGALFLVYRGRVEGQRIYRWTSYTSRVYGTWSPKVPEWKQSLSSLGGNARYYFSGYRSGGDFKNYSFAVVDVSASPTGLSPVKDDSVAAAKFYSGTPSPPAPGVAGDPDALDPQVWPDDNERDRPGKGAIRLHEGSKFQFGSGSAGCMVSPEYTQLRTELIKLYYRDYVDFYGPGVTDLELDKVVSSVTIDASENLYNGKTKDNPPPEEEWKDKVVGTLWLVRPDELPISSPPKH</sequence>
<feature type="compositionally biased region" description="Basic and acidic residues" evidence="1">
    <location>
        <begin position="444"/>
        <end position="453"/>
    </location>
</feature>
<comment type="caution">
    <text evidence="2">The sequence shown here is derived from an EMBL/GenBank/DDBJ whole genome shotgun (WGS) entry which is preliminary data.</text>
</comment>
<gene>
    <name evidence="2" type="ORF">Raf01_33120</name>
</gene>
<organism evidence="2 3">
    <name type="scientific">Rugosimonospora africana</name>
    <dbReference type="NCBI Taxonomy" id="556532"/>
    <lineage>
        <taxon>Bacteria</taxon>
        <taxon>Bacillati</taxon>
        <taxon>Actinomycetota</taxon>
        <taxon>Actinomycetes</taxon>
        <taxon>Micromonosporales</taxon>
        <taxon>Micromonosporaceae</taxon>
        <taxon>Rugosimonospora</taxon>
    </lineage>
</organism>
<protein>
    <submittedName>
        <fullName evidence="2">Uncharacterized protein</fullName>
    </submittedName>
</protein>
<dbReference type="Proteomes" id="UP000642748">
    <property type="component" value="Unassembled WGS sequence"/>
</dbReference>
<keyword evidence="3" id="KW-1185">Reference proteome</keyword>
<reference evidence="2" key="1">
    <citation type="submission" date="2021-01" db="EMBL/GenBank/DDBJ databases">
        <title>Whole genome shotgun sequence of Rugosimonospora africana NBRC 104875.</title>
        <authorList>
            <person name="Komaki H."/>
            <person name="Tamura T."/>
        </authorList>
    </citation>
    <scope>NUCLEOTIDE SEQUENCE</scope>
    <source>
        <strain evidence="2">NBRC 104875</strain>
    </source>
</reference>
<name>A0A8J3QSW2_9ACTN</name>
<evidence type="ECO:0000256" key="1">
    <source>
        <dbReference type="SAM" id="MobiDB-lite"/>
    </source>
</evidence>
<evidence type="ECO:0000313" key="3">
    <source>
        <dbReference type="Proteomes" id="UP000642748"/>
    </source>
</evidence>
<accession>A0A8J3QSW2</accession>
<evidence type="ECO:0000313" key="2">
    <source>
        <dbReference type="EMBL" id="GIH15140.1"/>
    </source>
</evidence>